<evidence type="ECO:0000313" key="1">
    <source>
        <dbReference type="EMBL" id="CUV05661.1"/>
    </source>
</evidence>
<dbReference type="EMBL" id="FAXA01000443">
    <property type="protein sequence ID" value="CUV05661.1"/>
    <property type="molecule type" value="Genomic_DNA"/>
</dbReference>
<sequence>MNGPHIYGDYHSGKVHGFRIKIGEATGYSRPIDSGLNITSFGEDDQGEIYALSPNAAAFTT</sequence>
<name>A0A160VC92_9ZZZZ</name>
<proteinExistence type="predicted"/>
<dbReference type="AlphaFoldDB" id="A0A160VC92"/>
<gene>
    <name evidence="1" type="ORF">MGWOODY_Clf745</name>
</gene>
<accession>A0A160VC92</accession>
<organism evidence="1">
    <name type="scientific">hydrothermal vent metagenome</name>
    <dbReference type="NCBI Taxonomy" id="652676"/>
    <lineage>
        <taxon>unclassified sequences</taxon>
        <taxon>metagenomes</taxon>
        <taxon>ecological metagenomes</taxon>
    </lineage>
</organism>
<protein>
    <submittedName>
        <fullName evidence="1">Uncharacterized protein</fullName>
    </submittedName>
</protein>
<reference evidence="1" key="1">
    <citation type="submission" date="2015-10" db="EMBL/GenBank/DDBJ databases">
        <authorList>
            <person name="Gilbert D.G."/>
        </authorList>
    </citation>
    <scope>NUCLEOTIDE SEQUENCE</scope>
</reference>